<gene>
    <name evidence="1" type="ORF">MSG28_015082</name>
</gene>
<name>A0ACC0KYG1_CHOFU</name>
<reference evidence="1 2" key="1">
    <citation type="journal article" date="2022" name="Genome Biol. Evol.">
        <title>The Spruce Budworm Genome: Reconstructing the Evolutionary History of Antifreeze Proteins.</title>
        <authorList>
            <person name="Beliveau C."/>
            <person name="Gagne P."/>
            <person name="Picq S."/>
            <person name="Vernygora O."/>
            <person name="Keeling C.I."/>
            <person name="Pinkney K."/>
            <person name="Doucet D."/>
            <person name="Wen F."/>
            <person name="Johnston J.S."/>
            <person name="Maaroufi H."/>
            <person name="Boyle B."/>
            <person name="Laroche J."/>
            <person name="Dewar K."/>
            <person name="Juretic N."/>
            <person name="Blackburn G."/>
            <person name="Nisole A."/>
            <person name="Brunet B."/>
            <person name="Brandao M."/>
            <person name="Lumley L."/>
            <person name="Duan J."/>
            <person name="Quan G."/>
            <person name="Lucarotti C.J."/>
            <person name="Roe A.D."/>
            <person name="Sperling F.A.H."/>
            <person name="Levesque R.C."/>
            <person name="Cusson M."/>
        </authorList>
    </citation>
    <scope>NUCLEOTIDE SEQUENCE [LARGE SCALE GENOMIC DNA]</scope>
    <source>
        <strain evidence="1">Glfc:IPQL:Cfum</strain>
    </source>
</reference>
<proteinExistence type="predicted"/>
<dbReference type="EMBL" id="CM046127">
    <property type="protein sequence ID" value="KAI8441493.1"/>
    <property type="molecule type" value="Genomic_DNA"/>
</dbReference>
<sequence length="646" mass="71012">MLKNPKYVYGPRDVDIPMRINFGEFVLNKFMQHKNKTAIINENSNTSVTYLELCQKAVNFAVSLTRLGVRKGEVIAICSENRFDVWSAVVGVACAGAVMTPLNMGYTQGELKHVLSISKPAYIIASPSCFKTHEKTFRSQASVKKIITFGDDRSLNTIAFDDLVKDHVNIEEFEVPEVQGQTDTLFILYSSGTTGLPKGVVLTHLNVIVTMLLPGLQEAPEFISPATISVAPWFHAMGLMYFLNNLSQGLRLVTLEKFEVELYMKTVEKYKVTTLLMVPPILIATTKADGIYDVSSVKIITCGAAPLSADILPAVKSRFPNLVAVIQGYGMTESTLAIAKDFNNGRSVKHGSLGPVVSGCIVKIADLETREPLGPRNQGEICVKSVTLMKGYIGKDMKDDFDEDGFFKTGDVGYYDEDGFLYIVDRLKELIKYKGNQVPPAEIEAVLLQHPGVRDAGVVGLPHAASGELPLAFVVAQPGSTVTEEELKKFVAERQSTAKPPPMETYSQFLKTGTLWVLLSQSSIMDYSGLHAAIFFKAPHINEIDPSGFGKISKLSNPKQLRGGVRFVNEIPKNPSGKILRKNLRLLVNKEKIDQESALPILMTVPTSEIKVTVHYSHLAPDQHRLDFGVHSLSTTSGHQFPSSTE</sequence>
<evidence type="ECO:0000313" key="2">
    <source>
        <dbReference type="Proteomes" id="UP001064048"/>
    </source>
</evidence>
<protein>
    <submittedName>
        <fullName evidence="1">Uncharacterized protein</fullName>
    </submittedName>
</protein>
<evidence type="ECO:0000313" key="1">
    <source>
        <dbReference type="EMBL" id="KAI8441493.1"/>
    </source>
</evidence>
<comment type="caution">
    <text evidence="1">The sequence shown here is derived from an EMBL/GenBank/DDBJ whole genome shotgun (WGS) entry which is preliminary data.</text>
</comment>
<keyword evidence="2" id="KW-1185">Reference proteome</keyword>
<dbReference type="Proteomes" id="UP001064048">
    <property type="component" value="Chromosome 27"/>
</dbReference>
<accession>A0ACC0KYG1</accession>
<organism evidence="1 2">
    <name type="scientific">Choristoneura fumiferana</name>
    <name type="common">Spruce budworm moth</name>
    <name type="synonym">Archips fumiferana</name>
    <dbReference type="NCBI Taxonomy" id="7141"/>
    <lineage>
        <taxon>Eukaryota</taxon>
        <taxon>Metazoa</taxon>
        <taxon>Ecdysozoa</taxon>
        <taxon>Arthropoda</taxon>
        <taxon>Hexapoda</taxon>
        <taxon>Insecta</taxon>
        <taxon>Pterygota</taxon>
        <taxon>Neoptera</taxon>
        <taxon>Endopterygota</taxon>
        <taxon>Lepidoptera</taxon>
        <taxon>Glossata</taxon>
        <taxon>Ditrysia</taxon>
        <taxon>Tortricoidea</taxon>
        <taxon>Tortricidae</taxon>
        <taxon>Tortricinae</taxon>
        <taxon>Choristoneura</taxon>
    </lineage>
</organism>